<protein>
    <recommendedName>
        <fullName evidence="6">2,3-diketo-5-methylthiopentyl-1-phosphate enolase</fullName>
        <shortName evidence="6">DK-MTP-1-P enolase</shortName>
        <ecNumber evidence="6">5.3.2.5</ecNumber>
    </recommendedName>
    <alternativeName>
        <fullName evidence="6">RuBisCO-like protein</fullName>
        <shortName evidence="6">RLP</shortName>
    </alternativeName>
</protein>
<dbReference type="GO" id="GO:0019509">
    <property type="term" value="P:L-methionine salvage from methylthioadenosine"/>
    <property type="evidence" value="ECO:0007669"/>
    <property type="project" value="UniProtKB-UniRule"/>
</dbReference>
<dbReference type="InterPro" id="IPR017443">
    <property type="entry name" value="RuBisCO_lsu_fd_N"/>
</dbReference>
<dbReference type="GO" id="GO:0043715">
    <property type="term" value="F:2,3-diketo-5-methylthiopentyl-1-phosphate enolase activity"/>
    <property type="evidence" value="ECO:0007669"/>
    <property type="project" value="UniProtKB-UniRule"/>
</dbReference>
<dbReference type="InterPro" id="IPR020878">
    <property type="entry name" value="RuBisCo_large_chain_AS"/>
</dbReference>
<evidence type="ECO:0000313" key="10">
    <source>
        <dbReference type="Proteomes" id="UP001152173"/>
    </source>
</evidence>
<dbReference type="InterPro" id="IPR000685">
    <property type="entry name" value="RuBisCO_lsu_C"/>
</dbReference>
<dbReference type="EC" id="5.3.2.5" evidence="6"/>
<feature type="binding site" evidence="6">
    <location>
        <position position="168"/>
    </location>
    <ligand>
        <name>Mg(2+)</name>
        <dbReference type="ChEBI" id="CHEBI:18420"/>
    </ligand>
</feature>
<comment type="miscellaneous">
    <text evidence="6">Has no RuBP-carboxylation activity.</text>
</comment>
<evidence type="ECO:0000259" key="8">
    <source>
        <dbReference type="Pfam" id="PF02788"/>
    </source>
</evidence>
<dbReference type="EMBL" id="JAMKBJ010000008">
    <property type="protein sequence ID" value="MCZ8537581.1"/>
    <property type="molecule type" value="Genomic_DNA"/>
</dbReference>
<evidence type="ECO:0000256" key="6">
    <source>
        <dbReference type="HAMAP-Rule" id="MF_01679"/>
    </source>
</evidence>
<dbReference type="InterPro" id="IPR017717">
    <property type="entry name" value="Diketo-Methiopentyl-P_enolase"/>
</dbReference>
<dbReference type="Pfam" id="PF00016">
    <property type="entry name" value="RuBisCO_large"/>
    <property type="match status" value="1"/>
</dbReference>
<feature type="modified residue" description="N6-carboxylysine" evidence="6">
    <location>
        <position position="166"/>
    </location>
</feature>
<dbReference type="Gene3D" id="3.20.20.110">
    <property type="entry name" value="Ribulose bisphosphate carboxylase, large subunit, C-terminal domain"/>
    <property type="match status" value="1"/>
</dbReference>
<keyword evidence="5 6" id="KW-0413">Isomerase</keyword>
<keyword evidence="4 6" id="KW-0486">Methionine biosynthesis</keyword>
<comment type="similarity">
    <text evidence="6">Belongs to the RuBisCO large chain family. Type IV subfamily.</text>
</comment>
<dbReference type="Pfam" id="PF02788">
    <property type="entry name" value="RuBisCO_large_N"/>
    <property type="match status" value="1"/>
</dbReference>
<accession>A0A9X3LGQ0</accession>
<comment type="pathway">
    <text evidence="6">Amino-acid biosynthesis; L-methionine biosynthesis via salvage pathway; L-methionine from S-methyl-5-thio-alpha-D-ribose 1-phosphate: step 3/6.</text>
</comment>
<feature type="binding site" description="via carbamate group" evidence="6">
    <location>
        <position position="166"/>
    </location>
    <ligand>
        <name>Mg(2+)</name>
        <dbReference type="ChEBI" id="CHEBI:18420"/>
    </ligand>
</feature>
<feature type="binding site" evidence="6">
    <location>
        <position position="169"/>
    </location>
    <ligand>
        <name>Mg(2+)</name>
        <dbReference type="ChEBI" id="CHEBI:18420"/>
    </ligand>
</feature>
<dbReference type="SUPFAM" id="SSF51649">
    <property type="entry name" value="RuBisCo, C-terminal domain"/>
    <property type="match status" value="1"/>
</dbReference>
<comment type="subunit">
    <text evidence="6">Homodimer.</text>
</comment>
<evidence type="ECO:0000259" key="7">
    <source>
        <dbReference type="Pfam" id="PF00016"/>
    </source>
</evidence>
<dbReference type="Proteomes" id="UP001152173">
    <property type="component" value="Unassembled WGS sequence"/>
</dbReference>
<feature type="active site" description="Proton acceptor" evidence="6">
    <location>
        <position position="91"/>
    </location>
</feature>
<dbReference type="InterPro" id="IPR036422">
    <property type="entry name" value="RuBisCO_lsu_N_sf"/>
</dbReference>
<dbReference type="PROSITE" id="PS00157">
    <property type="entry name" value="RUBISCO_LARGE"/>
    <property type="match status" value="1"/>
</dbReference>
<dbReference type="SFLD" id="SFLDG00301">
    <property type="entry name" value="RuBisCO-like_proteins"/>
    <property type="match status" value="1"/>
</dbReference>
<dbReference type="GO" id="GO:0000287">
    <property type="term" value="F:magnesium ion binding"/>
    <property type="evidence" value="ECO:0007669"/>
    <property type="project" value="UniProtKB-UniRule"/>
</dbReference>
<dbReference type="PANTHER" id="PTHR42704:SF17">
    <property type="entry name" value="RIBULOSE BISPHOSPHATE CARBOXYLASE LARGE CHAIN"/>
    <property type="match status" value="1"/>
</dbReference>
<dbReference type="Gene3D" id="3.30.70.150">
    <property type="entry name" value="RuBisCO large subunit, N-terminal domain"/>
    <property type="match status" value="1"/>
</dbReference>
<dbReference type="NCBIfam" id="TIGR03332">
    <property type="entry name" value="salvage_mtnW"/>
    <property type="match status" value="1"/>
</dbReference>
<feature type="binding site" evidence="6">
    <location>
        <position position="140"/>
    </location>
    <ligand>
        <name>substrate</name>
    </ligand>
</feature>
<feature type="binding site" evidence="6">
    <location>
        <position position="257"/>
    </location>
    <ligand>
        <name>substrate</name>
    </ligand>
</feature>
<proteinExistence type="inferred from homology"/>
<evidence type="ECO:0000256" key="1">
    <source>
        <dbReference type="ARBA" id="ARBA00022605"/>
    </source>
</evidence>
<dbReference type="RefSeq" id="WP_269926675.1">
    <property type="nucleotide sequence ID" value="NZ_JAMKBJ010000008.1"/>
</dbReference>
<name>A0A9X3LGQ0_9BACL</name>
<keyword evidence="10" id="KW-1185">Reference proteome</keyword>
<dbReference type="PANTHER" id="PTHR42704">
    <property type="entry name" value="RIBULOSE BISPHOSPHATE CARBOXYLASE"/>
    <property type="match status" value="1"/>
</dbReference>
<feature type="binding site" evidence="6">
    <location>
        <begin position="351"/>
        <end position="352"/>
    </location>
    <ligand>
        <name>substrate</name>
    </ligand>
</feature>
<evidence type="ECO:0000256" key="5">
    <source>
        <dbReference type="ARBA" id="ARBA00023235"/>
    </source>
</evidence>
<comment type="catalytic activity">
    <reaction evidence="6">
        <text>5-methylsulfanyl-2,3-dioxopentyl phosphate = 2-hydroxy-5-methylsulfanyl-3-oxopent-1-enyl phosphate</text>
        <dbReference type="Rhea" id="RHEA:18769"/>
        <dbReference type="ChEBI" id="CHEBI:58828"/>
        <dbReference type="ChEBI" id="CHEBI:59505"/>
        <dbReference type="EC" id="5.3.2.5"/>
    </reaction>
</comment>
<feature type="binding site" evidence="6">
    <location>
        <begin position="166"/>
        <end position="169"/>
    </location>
    <ligand>
        <name>substrate</name>
    </ligand>
</feature>
<feature type="domain" description="Ribulose bisphosphate carboxylase large subunit C-terminal" evidence="7">
    <location>
        <begin position="124"/>
        <end position="398"/>
    </location>
</feature>
<organism evidence="9 10">
    <name type="scientific">Paenisporosarcina quisquiliarum</name>
    <dbReference type="NCBI Taxonomy" id="365346"/>
    <lineage>
        <taxon>Bacteria</taxon>
        <taxon>Bacillati</taxon>
        <taxon>Bacillota</taxon>
        <taxon>Bacilli</taxon>
        <taxon>Bacillales</taxon>
        <taxon>Caryophanaceae</taxon>
        <taxon>Paenisporosarcina</taxon>
    </lineage>
</organism>
<evidence type="ECO:0000256" key="4">
    <source>
        <dbReference type="ARBA" id="ARBA00023167"/>
    </source>
</evidence>
<feature type="binding site" evidence="6">
    <location>
        <position position="329"/>
    </location>
    <ligand>
        <name>substrate</name>
    </ligand>
</feature>
<evidence type="ECO:0000313" key="9">
    <source>
        <dbReference type="EMBL" id="MCZ8537581.1"/>
    </source>
</evidence>
<evidence type="ECO:0000256" key="3">
    <source>
        <dbReference type="ARBA" id="ARBA00022842"/>
    </source>
</evidence>
<dbReference type="SFLD" id="SFLDS00014">
    <property type="entry name" value="RuBisCO"/>
    <property type="match status" value="1"/>
</dbReference>
<dbReference type="NCBIfam" id="NF007095">
    <property type="entry name" value="PRK09549.1"/>
    <property type="match status" value="1"/>
</dbReference>
<evidence type="ECO:0000256" key="2">
    <source>
        <dbReference type="ARBA" id="ARBA00022723"/>
    </source>
</evidence>
<comment type="function">
    <text evidence="6">Catalyzes the enolization of 2,3-diketo-5-methylthiopentyl-1-phosphate (DK-MTP-1-P) into 2-hydroxy-3-keto-5-methylthiopentenyl-1-phosphate (HK-MTPenyl-1-P).</text>
</comment>
<keyword evidence="1 6" id="KW-0028">Amino-acid biosynthesis</keyword>
<comment type="caution">
    <text evidence="9">The sequence shown here is derived from an EMBL/GenBank/DDBJ whole genome shotgun (WGS) entry which is preliminary data.</text>
</comment>
<dbReference type="HAMAP" id="MF_01679">
    <property type="entry name" value="Salvage_MtnW"/>
    <property type="match status" value="1"/>
</dbReference>
<keyword evidence="3 6" id="KW-0460">Magnesium</keyword>
<dbReference type="InterPro" id="IPR033966">
    <property type="entry name" value="RuBisCO"/>
</dbReference>
<dbReference type="AlphaFoldDB" id="A0A9X3LGQ0"/>
<sequence>MTEVIATYLVHSIDDNFEKKAEGIALGLTVGSWTDLPQLEQQQLKKHKGRVVSIENVGSSGSRMKGIIRIAYPAANYSPDLPAILTTAFGKLSLDGEIKLVDLEFSPELTAHFSGPKFGTEGIRQLTGVQGRPFVMSIFKGILGKDLNFLLTQLEHQARGGVDFVKDDEILFENVLTPFEQRIVRGREVLEHVFSETGHRTRYAVNLTGRTFDLRDKARRATELGADMLLFNVYAYGLDTLQSLAEDPEIAITIMAHPAVSGAFTPSRKYGLSNQLALGKLLRLAGADFSLFPSPYGSVALEKGETLQIADALQAPGLLKTTLPVPSAGIHPGMVPQLIEDFGINSVINAGGGVHGHPAGSAAGGKAFRQAVDATLSRKTLSEAAQTNTELQQALELWGDKVR</sequence>
<dbReference type="SUPFAM" id="SSF54966">
    <property type="entry name" value="RuBisCO, large subunit, small (N-terminal) domain"/>
    <property type="match status" value="1"/>
</dbReference>
<keyword evidence="2 6" id="KW-0479">Metal-binding</keyword>
<gene>
    <name evidence="6" type="primary">mtnW</name>
    <name evidence="9" type="ORF">M9R32_10345</name>
</gene>
<comment type="cofactor">
    <cofactor evidence="6">
        <name>Mg(2+)</name>
        <dbReference type="ChEBI" id="CHEBI:18420"/>
    </cofactor>
    <text evidence="6">Binds 1 Mg(2+) ion per subunit.</text>
</comment>
<dbReference type="InterPro" id="IPR036376">
    <property type="entry name" value="RuBisCO_lsu_C_sf"/>
</dbReference>
<dbReference type="GO" id="GO:0015977">
    <property type="term" value="P:carbon fixation"/>
    <property type="evidence" value="ECO:0007669"/>
    <property type="project" value="InterPro"/>
</dbReference>
<dbReference type="GO" id="GO:0016984">
    <property type="term" value="F:ribulose-bisphosphate carboxylase activity"/>
    <property type="evidence" value="ECO:0007669"/>
    <property type="project" value="InterPro"/>
</dbReference>
<reference evidence="9" key="1">
    <citation type="submission" date="2022-05" db="EMBL/GenBank/DDBJ databases">
        <authorList>
            <person name="Colautti A."/>
            <person name="Iacumin L."/>
        </authorList>
    </citation>
    <scope>NUCLEOTIDE SEQUENCE</scope>
    <source>
        <strain evidence="9">SK 55</strain>
    </source>
</reference>
<dbReference type="SFLD" id="SFLDF00157">
    <property type="entry name" value="2_3-diketo-5-methylthiopentyl"/>
    <property type="match status" value="1"/>
</dbReference>
<feature type="domain" description="Ribulose bisphosphate carboxylase large subunit ferrodoxin-like N-terminal" evidence="8">
    <location>
        <begin position="2"/>
        <end position="92"/>
    </location>
</feature>